<evidence type="ECO:0000256" key="2">
    <source>
        <dbReference type="SAM" id="Phobius"/>
    </source>
</evidence>
<name>A0A498PVG3_9MYCO</name>
<sequence length="221" mass="22509">MSSGNPSIRAGGQRPGGPPGSQGESEVAGQVTGDALPNPEADADGPPRILIIAAVVLAVAAIAVILVIAATRHTSQQPVTVAAVPAPQAGSPACLALTAALPQRLGDFRRVSIALPAPQGASAWSSGPTGEPVILRCGLDRPADFVVGAPIQIVDQVQWFRATDEPQTGRDAGRSTWYTVDRPVYLALTLPTGSGPTPIQELSEVIDRTMAAVPIDPAPAG</sequence>
<evidence type="ECO:0000313" key="4">
    <source>
        <dbReference type="Proteomes" id="UP000273307"/>
    </source>
</evidence>
<dbReference type="AlphaFoldDB" id="A0A498PVG3"/>
<organism evidence="3 4">
    <name type="scientific">Mycobacterium attenuatum</name>
    <dbReference type="NCBI Taxonomy" id="2341086"/>
    <lineage>
        <taxon>Bacteria</taxon>
        <taxon>Bacillati</taxon>
        <taxon>Actinomycetota</taxon>
        <taxon>Actinomycetes</taxon>
        <taxon>Mycobacteriales</taxon>
        <taxon>Mycobacteriaceae</taxon>
        <taxon>Mycobacterium</taxon>
    </lineage>
</organism>
<evidence type="ECO:0000313" key="3">
    <source>
        <dbReference type="EMBL" id="VBA36951.1"/>
    </source>
</evidence>
<gene>
    <name evidence="3" type="ORF">LAUMK136_01678</name>
</gene>
<evidence type="ECO:0000256" key="1">
    <source>
        <dbReference type="SAM" id="MobiDB-lite"/>
    </source>
</evidence>
<protein>
    <recommendedName>
        <fullName evidence="5">DUF3515 domain-containing protein</fullName>
    </recommendedName>
</protein>
<keyword evidence="2" id="KW-1133">Transmembrane helix</keyword>
<dbReference type="OrthoDB" id="4422435at2"/>
<accession>A0A498PVG3</accession>
<feature type="region of interest" description="Disordered" evidence="1">
    <location>
        <begin position="1"/>
        <end position="41"/>
    </location>
</feature>
<proteinExistence type="predicted"/>
<evidence type="ECO:0008006" key="5">
    <source>
        <dbReference type="Google" id="ProtNLM"/>
    </source>
</evidence>
<keyword evidence="4" id="KW-1185">Reference proteome</keyword>
<reference evidence="3 4" key="1">
    <citation type="submission" date="2018-09" db="EMBL/GenBank/DDBJ databases">
        <authorList>
            <person name="Tagini F."/>
        </authorList>
    </citation>
    <scope>NUCLEOTIDE SEQUENCE [LARGE SCALE GENOMIC DNA]</scope>
    <source>
        <strain evidence="3 4">MK136</strain>
    </source>
</reference>
<dbReference type="EMBL" id="UPHP01000039">
    <property type="protein sequence ID" value="VBA36951.1"/>
    <property type="molecule type" value="Genomic_DNA"/>
</dbReference>
<dbReference type="Proteomes" id="UP000273307">
    <property type="component" value="Unassembled WGS sequence"/>
</dbReference>
<dbReference type="InterPro" id="IPR021903">
    <property type="entry name" value="DUF3515"/>
</dbReference>
<feature type="transmembrane region" description="Helical" evidence="2">
    <location>
        <begin position="49"/>
        <end position="70"/>
    </location>
</feature>
<keyword evidence="2" id="KW-0812">Transmembrane</keyword>
<dbReference type="Pfam" id="PF12028">
    <property type="entry name" value="DUF3515"/>
    <property type="match status" value="1"/>
</dbReference>
<keyword evidence="2" id="KW-0472">Membrane</keyword>